<comment type="caution">
    <text evidence="3">The sequence shown here is derived from an EMBL/GenBank/DDBJ whole genome shotgun (WGS) entry which is preliminary data.</text>
</comment>
<evidence type="ECO:0000313" key="3">
    <source>
        <dbReference type="EMBL" id="MDR5691519.1"/>
    </source>
</evidence>
<dbReference type="EMBL" id="JAVKGS010000001">
    <property type="protein sequence ID" value="MDR5691519.1"/>
    <property type="molecule type" value="Genomic_DNA"/>
</dbReference>
<reference evidence="4" key="1">
    <citation type="submission" date="2023-07" db="EMBL/GenBank/DDBJ databases">
        <title>Description of three actinobacteria isolated from air of manufacturing shop in a pharmaceutical factory.</title>
        <authorList>
            <person name="Zhang D.-F."/>
        </authorList>
    </citation>
    <scope>NUCLEOTIDE SEQUENCE [LARGE SCALE GENOMIC DNA]</scope>
    <source>
        <strain evidence="4">CCTCC AB 2011122</strain>
    </source>
</reference>
<keyword evidence="1" id="KW-0812">Transmembrane</keyword>
<evidence type="ECO:0000259" key="2">
    <source>
        <dbReference type="Pfam" id="PF11127"/>
    </source>
</evidence>
<dbReference type="RefSeq" id="WP_344757745.1">
    <property type="nucleotide sequence ID" value="NZ_BAABBS010000003.1"/>
</dbReference>
<feature type="domain" description="Inner membrane protein YgaP-like transmembrane" evidence="2">
    <location>
        <begin position="15"/>
        <end position="64"/>
    </location>
</feature>
<gene>
    <name evidence="3" type="ORF">RH861_05510</name>
</gene>
<organism evidence="3 4">
    <name type="scientific">Agromyces indicus</name>
    <dbReference type="NCBI Taxonomy" id="758919"/>
    <lineage>
        <taxon>Bacteria</taxon>
        <taxon>Bacillati</taxon>
        <taxon>Actinomycetota</taxon>
        <taxon>Actinomycetes</taxon>
        <taxon>Micrococcales</taxon>
        <taxon>Microbacteriaceae</taxon>
        <taxon>Agromyces</taxon>
    </lineage>
</organism>
<keyword evidence="1" id="KW-0472">Membrane</keyword>
<protein>
    <submittedName>
        <fullName evidence="3">DUF2892 domain-containing protein</fullName>
    </submittedName>
</protein>
<dbReference type="Pfam" id="PF11127">
    <property type="entry name" value="YgaP-like_TM"/>
    <property type="match status" value="1"/>
</dbReference>
<evidence type="ECO:0000313" key="4">
    <source>
        <dbReference type="Proteomes" id="UP001260072"/>
    </source>
</evidence>
<dbReference type="Proteomes" id="UP001260072">
    <property type="component" value="Unassembled WGS sequence"/>
</dbReference>
<name>A0ABU1FID3_9MICO</name>
<accession>A0ABU1FID3</accession>
<feature type="transmembrane region" description="Helical" evidence="1">
    <location>
        <begin position="44"/>
        <end position="63"/>
    </location>
</feature>
<proteinExistence type="predicted"/>
<feature type="transmembrane region" description="Helical" evidence="1">
    <location>
        <begin position="21"/>
        <end position="38"/>
    </location>
</feature>
<dbReference type="InterPro" id="IPR021309">
    <property type="entry name" value="YgaP-like_TM"/>
</dbReference>
<keyword evidence="1" id="KW-1133">Transmembrane helix</keyword>
<evidence type="ECO:0000256" key="1">
    <source>
        <dbReference type="SAM" id="Phobius"/>
    </source>
</evidence>
<sequence length="92" mass="9587">MSLLGRSAGARSCAVGRGERGIRAVIAVFLAAFALNTLDNPWCAIPAGVCSGFLMIGAVTGWCPTDLFTRAPAATEPNLLGYPEARQPQLLP</sequence>
<keyword evidence="4" id="KW-1185">Reference proteome</keyword>